<dbReference type="Gene3D" id="1.10.101.10">
    <property type="entry name" value="PGBD-like superfamily/PGBD"/>
    <property type="match status" value="1"/>
</dbReference>
<reference evidence="2" key="1">
    <citation type="submission" date="2022-10" db="EMBL/GenBank/DDBJ databases">
        <title>The complete genomes of actinobacterial strains from the NBC collection.</title>
        <authorList>
            <person name="Joergensen T.S."/>
            <person name="Alvarez Arevalo M."/>
            <person name="Sterndorff E.B."/>
            <person name="Faurdal D."/>
            <person name="Vuksanovic O."/>
            <person name="Mourched A.-S."/>
            <person name="Charusanti P."/>
            <person name="Shaw S."/>
            <person name="Blin K."/>
            <person name="Weber T."/>
        </authorList>
    </citation>
    <scope>NUCLEOTIDE SEQUENCE</scope>
    <source>
        <strain evidence="2">NBC_00283</strain>
    </source>
</reference>
<dbReference type="Proteomes" id="UP001432075">
    <property type="component" value="Chromosome"/>
</dbReference>
<dbReference type="SUPFAM" id="SSF47090">
    <property type="entry name" value="PGBD-like"/>
    <property type="match status" value="1"/>
</dbReference>
<dbReference type="RefSeq" id="WP_328775148.1">
    <property type="nucleotide sequence ID" value="NZ_CP108057.1"/>
</dbReference>
<proteinExistence type="predicted"/>
<evidence type="ECO:0000313" key="3">
    <source>
        <dbReference type="Proteomes" id="UP001432075"/>
    </source>
</evidence>
<accession>A0ABZ1RE93</accession>
<dbReference type="InterPro" id="IPR036366">
    <property type="entry name" value="PGBDSf"/>
</dbReference>
<evidence type="ECO:0000313" key="2">
    <source>
        <dbReference type="EMBL" id="WUO44854.1"/>
    </source>
</evidence>
<feature type="domain" description="Peptidoglycan binding-like" evidence="1">
    <location>
        <begin position="201"/>
        <end position="250"/>
    </location>
</feature>
<gene>
    <name evidence="2" type="ORF">OHU17_03005</name>
</gene>
<protein>
    <submittedName>
        <fullName evidence="2">Peptidoglycan-binding protein</fullName>
    </submittedName>
</protein>
<keyword evidence="3" id="KW-1185">Reference proteome</keyword>
<evidence type="ECO:0000259" key="1">
    <source>
        <dbReference type="Pfam" id="PF01471"/>
    </source>
</evidence>
<dbReference type="SUPFAM" id="SSF53955">
    <property type="entry name" value="Lysozyme-like"/>
    <property type="match status" value="1"/>
</dbReference>
<organism evidence="2 3">
    <name type="scientific">Streptomyces goshikiensis</name>
    <dbReference type="NCBI Taxonomy" id="1942"/>
    <lineage>
        <taxon>Bacteria</taxon>
        <taxon>Bacillati</taxon>
        <taxon>Actinomycetota</taxon>
        <taxon>Actinomycetes</taxon>
        <taxon>Kitasatosporales</taxon>
        <taxon>Streptomycetaceae</taxon>
        <taxon>Streptomyces</taxon>
    </lineage>
</organism>
<dbReference type="Pfam" id="PF01471">
    <property type="entry name" value="PG_binding_1"/>
    <property type="match status" value="1"/>
</dbReference>
<dbReference type="EMBL" id="CP108057">
    <property type="protein sequence ID" value="WUO44854.1"/>
    <property type="molecule type" value="Genomic_DNA"/>
</dbReference>
<dbReference type="InterPro" id="IPR002477">
    <property type="entry name" value="Peptidoglycan-bd-like"/>
</dbReference>
<dbReference type="InterPro" id="IPR023346">
    <property type="entry name" value="Lysozyme-like_dom_sf"/>
</dbReference>
<name>A0ABZ1RE93_9ACTN</name>
<sequence>MATPQWRALVDHVQGVREGVYETNVPGTGYDNRTQFGRQFGEDGEPWCVMFDWDMYADVGLEHLVPKVNNVSVFTDWARTRGQWSGYPSVGAWTNLSRGGHTELVVGFDDTHVYTKGGNPVPEDATDAGQGYGVYSHRIKRRSSKVVGYFAPAFEDGCPPTADPDDHRGGTPVGSWRWPGPVLPSGDVTVTATDVVFGARNTSVRIVQAALAAEVGLDYASAPGTFGPRTRAAVAAFQRKLGLTDGDADGAFGRFSLTELGRRRGFTVVGLNSFDVPAPEAAEAEATGRTAIPASSVTFGFVVDGSTTAAAKEACRIIGVPTTRWVPGILVAAKRESSYRFNAVNSWDSNATGPKQSDGHPRNCSRGVMQVIPTTFAAYHQPGTSKGIYDGVANICAAMHYVMARYGVYRDGSNLAGRVQQFDPNRRPAGY</sequence>
<dbReference type="InterPro" id="IPR036365">
    <property type="entry name" value="PGBD-like_sf"/>
</dbReference>